<comment type="subunit">
    <text evidence="6">The basal body constitutes a major portion of the flagellar organelle and consists of a number of rings mounted on a central rod.</text>
</comment>
<gene>
    <name evidence="8" type="ORF">CCS01_26660</name>
</gene>
<evidence type="ECO:0000313" key="8">
    <source>
        <dbReference type="EMBL" id="PPQ27772.1"/>
    </source>
</evidence>
<dbReference type="AlphaFoldDB" id="A0A2S6MZJ2"/>
<dbReference type="GO" id="GO:0071973">
    <property type="term" value="P:bacterial-type flagellum-dependent cell motility"/>
    <property type="evidence" value="ECO:0007669"/>
    <property type="project" value="InterPro"/>
</dbReference>
<dbReference type="PIRSF" id="PIRSF002889">
    <property type="entry name" value="Rod_FlgB"/>
    <property type="match status" value="1"/>
</dbReference>
<name>A0A2S6MZJ2_RHOGL</name>
<dbReference type="Pfam" id="PF00460">
    <property type="entry name" value="Flg_bb_rod"/>
    <property type="match status" value="1"/>
</dbReference>
<keyword evidence="9" id="KW-1185">Reference proteome</keyword>
<dbReference type="InterPro" id="IPR006300">
    <property type="entry name" value="FlgB"/>
</dbReference>
<reference evidence="8 9" key="1">
    <citation type="journal article" date="2018" name="Arch. Microbiol.">
        <title>New insights into the metabolic potential of the phototrophic purple bacterium Rhodopila globiformis DSM 161(T) from its draft genome sequence and evidence for a vanadium-dependent nitrogenase.</title>
        <authorList>
            <person name="Imhoff J.F."/>
            <person name="Rahn T."/>
            <person name="Kunzel S."/>
            <person name="Neulinger S.C."/>
        </authorList>
    </citation>
    <scope>NUCLEOTIDE SEQUENCE [LARGE SCALE GENOMIC DNA]</scope>
    <source>
        <strain evidence="8 9">DSM 161</strain>
    </source>
</reference>
<dbReference type="InterPro" id="IPR001444">
    <property type="entry name" value="Flag_bb_rod_N"/>
</dbReference>
<sequence length="142" mass="15260">MLENIDLFRLAGERMRYLTQRQSVIARNIANADTPGYQAQDVAPFSFDSALLRAGNTAENAGQAPALNLVRTNPEHIALTLANQVAQVTSRTSSYAEKPDGNTVSIEQQMIKSADVSNGFALASAAYTKTLSLMETAIDPGK</sequence>
<protein>
    <recommendedName>
        <fullName evidence="3 6">Flagellar basal body rod protein FlgB</fullName>
    </recommendedName>
</protein>
<dbReference type="GO" id="GO:0030694">
    <property type="term" value="C:bacterial-type flagellum basal body, rod"/>
    <property type="evidence" value="ECO:0007669"/>
    <property type="project" value="InterPro"/>
</dbReference>
<evidence type="ECO:0000256" key="6">
    <source>
        <dbReference type="PIRNR" id="PIRNR002889"/>
    </source>
</evidence>
<proteinExistence type="inferred from homology"/>
<dbReference type="NCBIfam" id="TIGR01396">
    <property type="entry name" value="FlgB"/>
    <property type="match status" value="1"/>
</dbReference>
<evidence type="ECO:0000256" key="1">
    <source>
        <dbReference type="ARBA" id="ARBA00004117"/>
    </source>
</evidence>
<dbReference type="Proteomes" id="UP000239724">
    <property type="component" value="Unassembled WGS sequence"/>
</dbReference>
<comment type="caution">
    <text evidence="8">The sequence shown here is derived from an EMBL/GenBank/DDBJ whole genome shotgun (WGS) entry which is preliminary data.</text>
</comment>
<evidence type="ECO:0000256" key="3">
    <source>
        <dbReference type="ARBA" id="ARBA00014376"/>
    </source>
</evidence>
<feature type="domain" description="Flagellar basal body rod protein N-terminal" evidence="7">
    <location>
        <begin position="10"/>
        <end position="38"/>
    </location>
</feature>
<keyword evidence="8" id="KW-0969">Cilium</keyword>
<keyword evidence="8" id="KW-0282">Flagellum</keyword>
<dbReference type="RefSeq" id="WP_104521862.1">
    <property type="nucleotide sequence ID" value="NZ_NHRY01000254.1"/>
</dbReference>
<comment type="subcellular location">
    <subcellularLocation>
        <location evidence="1 6">Bacterial flagellum basal body</location>
    </subcellularLocation>
</comment>
<dbReference type="OrthoDB" id="9788334at2"/>
<evidence type="ECO:0000256" key="2">
    <source>
        <dbReference type="ARBA" id="ARBA00009677"/>
    </source>
</evidence>
<accession>A0A2S6MZJ2</accession>
<evidence type="ECO:0000256" key="5">
    <source>
        <dbReference type="ARBA" id="ARBA00024934"/>
    </source>
</evidence>
<organism evidence="8 9">
    <name type="scientific">Rhodopila globiformis</name>
    <name type="common">Rhodopseudomonas globiformis</name>
    <dbReference type="NCBI Taxonomy" id="1071"/>
    <lineage>
        <taxon>Bacteria</taxon>
        <taxon>Pseudomonadati</taxon>
        <taxon>Pseudomonadota</taxon>
        <taxon>Alphaproteobacteria</taxon>
        <taxon>Acetobacterales</taxon>
        <taxon>Acetobacteraceae</taxon>
        <taxon>Rhodopila</taxon>
    </lineage>
</organism>
<comment type="function">
    <text evidence="5 6">Structural component of flagellum, the bacterial motility apparatus. Part of the rod structure of flagellar basal body.</text>
</comment>
<keyword evidence="4 6" id="KW-0975">Bacterial flagellum</keyword>
<dbReference type="EMBL" id="NHRY01000254">
    <property type="protein sequence ID" value="PPQ27772.1"/>
    <property type="molecule type" value="Genomic_DNA"/>
</dbReference>
<evidence type="ECO:0000259" key="7">
    <source>
        <dbReference type="Pfam" id="PF00460"/>
    </source>
</evidence>
<comment type="similarity">
    <text evidence="2 6">Belongs to the flagella basal body rod proteins family.</text>
</comment>
<keyword evidence="8" id="KW-0966">Cell projection</keyword>
<evidence type="ECO:0000313" key="9">
    <source>
        <dbReference type="Proteomes" id="UP000239724"/>
    </source>
</evidence>
<evidence type="ECO:0000256" key="4">
    <source>
        <dbReference type="ARBA" id="ARBA00023143"/>
    </source>
</evidence>